<protein>
    <submittedName>
        <fullName evidence="1">Uncharacterized protein</fullName>
    </submittedName>
</protein>
<sequence length="159" mass="17863">RNVADLLAVYHGAWLNGRVETGQLSAKKEHASFHELSLATGRAGLLARMLGSVWIRLQVQALLERADKREVLTSQGPASEEKRLARGFGHRRAETGLRFFGKQTDCERRRYREPGKSACSAAPGKHPRAADAICFFFFLRMEYLCSANQSLDETTPRMK</sequence>
<dbReference type="AlphaFoldDB" id="A0AAD9E5K7"/>
<proteinExistence type="predicted"/>
<name>A0AAD9E5K7_9TELE</name>
<reference evidence="1" key="1">
    <citation type="submission" date="2023-03" db="EMBL/GenBank/DDBJ databases">
        <title>Electrophorus voltai genome.</title>
        <authorList>
            <person name="Bian C."/>
        </authorList>
    </citation>
    <scope>NUCLEOTIDE SEQUENCE</scope>
    <source>
        <strain evidence="1">CB-2022</strain>
        <tissue evidence="1">Muscle</tissue>
    </source>
</reference>
<evidence type="ECO:0000313" key="2">
    <source>
        <dbReference type="Proteomes" id="UP001239994"/>
    </source>
</evidence>
<feature type="non-terminal residue" evidence="1">
    <location>
        <position position="159"/>
    </location>
</feature>
<gene>
    <name evidence="1" type="ORF">P4O66_012911</name>
</gene>
<keyword evidence="2" id="KW-1185">Reference proteome</keyword>
<dbReference type="EMBL" id="JAROKS010000002">
    <property type="protein sequence ID" value="KAK1805861.1"/>
    <property type="molecule type" value="Genomic_DNA"/>
</dbReference>
<comment type="caution">
    <text evidence="1">The sequence shown here is derived from an EMBL/GenBank/DDBJ whole genome shotgun (WGS) entry which is preliminary data.</text>
</comment>
<organism evidence="1 2">
    <name type="scientific">Electrophorus voltai</name>
    <dbReference type="NCBI Taxonomy" id="2609070"/>
    <lineage>
        <taxon>Eukaryota</taxon>
        <taxon>Metazoa</taxon>
        <taxon>Chordata</taxon>
        <taxon>Craniata</taxon>
        <taxon>Vertebrata</taxon>
        <taxon>Euteleostomi</taxon>
        <taxon>Actinopterygii</taxon>
        <taxon>Neopterygii</taxon>
        <taxon>Teleostei</taxon>
        <taxon>Ostariophysi</taxon>
        <taxon>Gymnotiformes</taxon>
        <taxon>Gymnotoidei</taxon>
        <taxon>Gymnotidae</taxon>
        <taxon>Electrophorus</taxon>
    </lineage>
</organism>
<accession>A0AAD9E5K7</accession>
<dbReference type="Proteomes" id="UP001239994">
    <property type="component" value="Unassembled WGS sequence"/>
</dbReference>
<feature type="non-terminal residue" evidence="1">
    <location>
        <position position="1"/>
    </location>
</feature>
<evidence type="ECO:0000313" key="1">
    <source>
        <dbReference type="EMBL" id="KAK1805861.1"/>
    </source>
</evidence>